<evidence type="ECO:0000313" key="3">
    <source>
        <dbReference type="Proteomes" id="UP000318017"/>
    </source>
</evidence>
<dbReference type="Pfam" id="PF08379">
    <property type="entry name" value="Bact_transglu_N"/>
    <property type="match status" value="1"/>
</dbReference>
<accession>A0A518G0J8</accession>
<dbReference type="InterPro" id="IPR038765">
    <property type="entry name" value="Papain-like_cys_pep_sf"/>
</dbReference>
<dbReference type="Proteomes" id="UP000318017">
    <property type="component" value="Chromosome"/>
</dbReference>
<proteinExistence type="predicted"/>
<keyword evidence="3" id="KW-1185">Reference proteome</keyword>
<feature type="domain" description="Transglutaminase-like" evidence="1">
    <location>
        <begin position="186"/>
        <end position="257"/>
    </location>
</feature>
<dbReference type="PANTHER" id="PTHR33490">
    <property type="entry name" value="BLR5614 PROTEIN-RELATED"/>
    <property type="match status" value="1"/>
</dbReference>
<dbReference type="InterPro" id="IPR013589">
    <property type="entry name" value="Bac_transglu_N"/>
</dbReference>
<reference evidence="2 3" key="1">
    <citation type="submission" date="2019-02" db="EMBL/GenBank/DDBJ databases">
        <title>Deep-cultivation of Planctomycetes and their phenomic and genomic characterization uncovers novel biology.</title>
        <authorList>
            <person name="Wiegand S."/>
            <person name="Jogler M."/>
            <person name="Boedeker C."/>
            <person name="Pinto D."/>
            <person name="Vollmers J."/>
            <person name="Rivas-Marin E."/>
            <person name="Kohn T."/>
            <person name="Peeters S.H."/>
            <person name="Heuer A."/>
            <person name="Rast P."/>
            <person name="Oberbeckmann S."/>
            <person name="Bunk B."/>
            <person name="Jeske O."/>
            <person name="Meyerdierks A."/>
            <person name="Storesund J.E."/>
            <person name="Kallscheuer N."/>
            <person name="Luecker S."/>
            <person name="Lage O.M."/>
            <person name="Pohl T."/>
            <person name="Merkel B.J."/>
            <person name="Hornburger P."/>
            <person name="Mueller R.-W."/>
            <person name="Bruemmer F."/>
            <person name="Labrenz M."/>
            <person name="Spormann A.M."/>
            <person name="Op den Camp H."/>
            <person name="Overmann J."/>
            <person name="Amann R."/>
            <person name="Jetten M.S.M."/>
            <person name="Mascher T."/>
            <person name="Medema M.H."/>
            <person name="Devos D.P."/>
            <person name="Kaster A.-K."/>
            <person name="Ovreas L."/>
            <person name="Rohde M."/>
            <person name="Galperin M.Y."/>
            <person name="Jogler C."/>
        </authorList>
    </citation>
    <scope>NUCLEOTIDE SEQUENCE [LARGE SCALE GENOMIC DNA]</scope>
    <source>
        <strain evidence="2 3">Q31a</strain>
    </source>
</reference>
<dbReference type="Gene3D" id="3.10.620.30">
    <property type="match status" value="1"/>
</dbReference>
<dbReference type="SUPFAM" id="SSF54001">
    <property type="entry name" value="Cysteine proteinases"/>
    <property type="match status" value="1"/>
</dbReference>
<dbReference type="KEGG" id="ahel:Q31a_04060"/>
<gene>
    <name evidence="2" type="ORF">Q31a_04060</name>
</gene>
<dbReference type="AlphaFoldDB" id="A0A518G0J8"/>
<dbReference type="Pfam" id="PF01841">
    <property type="entry name" value="Transglut_core"/>
    <property type="match status" value="1"/>
</dbReference>
<dbReference type="InterPro" id="IPR002931">
    <property type="entry name" value="Transglutaminase-like"/>
</dbReference>
<dbReference type="OrthoDB" id="9787782at2"/>
<dbReference type="RefSeq" id="WP_145073176.1">
    <property type="nucleotide sequence ID" value="NZ_CP036298.1"/>
</dbReference>
<evidence type="ECO:0000259" key="1">
    <source>
        <dbReference type="SMART" id="SM00460"/>
    </source>
</evidence>
<dbReference type="SMART" id="SM00460">
    <property type="entry name" value="TGc"/>
    <property type="match status" value="1"/>
</dbReference>
<sequence>MDKQTAAETATYRVNHITTYNYDTPVRVSHNLVMLVPRVEFGVDVSPSYKLTVKPVPLSITRREDYFGNQLHAFSLEENHRQLVVTASGQVKVTPARISVSDPSPSWESVVQGVREQTDPRWMDVCQFQFPSTRIFLEEAYAEYARQCFVPQRPILEAGLELTQRIYQDFEYDSKATHVYTPTLEAFGIRRGVCQDFAHVQIACLRSLGLSARYVSGYLRTHPVPGKERLVGADQSHAWVSLYCGTEHGWVDLDPTNNRICDCDHVPVARGRDYDDVVPVRGVFLGGGRHRIDVSVDVCPVE</sequence>
<dbReference type="EMBL" id="CP036298">
    <property type="protein sequence ID" value="QDV22123.1"/>
    <property type="molecule type" value="Genomic_DNA"/>
</dbReference>
<name>A0A518G0J8_9BACT</name>
<organism evidence="2 3">
    <name type="scientific">Aureliella helgolandensis</name>
    <dbReference type="NCBI Taxonomy" id="2527968"/>
    <lineage>
        <taxon>Bacteria</taxon>
        <taxon>Pseudomonadati</taxon>
        <taxon>Planctomycetota</taxon>
        <taxon>Planctomycetia</taxon>
        <taxon>Pirellulales</taxon>
        <taxon>Pirellulaceae</taxon>
        <taxon>Aureliella</taxon>
    </lineage>
</organism>
<evidence type="ECO:0000313" key="2">
    <source>
        <dbReference type="EMBL" id="QDV22123.1"/>
    </source>
</evidence>
<protein>
    <recommendedName>
        <fullName evidence="1">Transglutaminase-like domain-containing protein</fullName>
    </recommendedName>
</protein>
<dbReference type="PANTHER" id="PTHR33490:SF7">
    <property type="entry name" value="BLR2979 PROTEIN"/>
    <property type="match status" value="1"/>
</dbReference>